<dbReference type="EMBL" id="JACHEF010000009">
    <property type="protein sequence ID" value="MBB6413749.1"/>
    <property type="molecule type" value="Genomic_DNA"/>
</dbReference>
<dbReference type="Proteomes" id="UP000556329">
    <property type="component" value="Unassembled WGS sequence"/>
</dbReference>
<sequence>MPCSAYRKVCDRALRIAGNLSGVRRIEDVIRDLRPVQRHAVEERNAQTVWFSAGQEMPCDTR</sequence>
<organism evidence="1 2">
    <name type="scientific">Mesorhizobium sangaii</name>
    <dbReference type="NCBI Taxonomy" id="505389"/>
    <lineage>
        <taxon>Bacteria</taxon>
        <taxon>Pseudomonadati</taxon>
        <taxon>Pseudomonadota</taxon>
        <taxon>Alphaproteobacteria</taxon>
        <taxon>Hyphomicrobiales</taxon>
        <taxon>Phyllobacteriaceae</taxon>
        <taxon>Mesorhizobium</taxon>
    </lineage>
</organism>
<keyword evidence="2" id="KW-1185">Reference proteome</keyword>
<gene>
    <name evidence="1" type="ORF">HNQ71_006458</name>
</gene>
<evidence type="ECO:0000313" key="2">
    <source>
        <dbReference type="Proteomes" id="UP000556329"/>
    </source>
</evidence>
<name>A0A841PUB4_9HYPH</name>
<accession>A0A841PUB4</accession>
<proteinExistence type="predicted"/>
<protein>
    <submittedName>
        <fullName evidence="1">Uncharacterized protein</fullName>
    </submittedName>
</protein>
<reference evidence="1 2" key="1">
    <citation type="submission" date="2020-08" db="EMBL/GenBank/DDBJ databases">
        <title>Genomic Encyclopedia of Type Strains, Phase IV (KMG-IV): sequencing the most valuable type-strain genomes for metagenomic binning, comparative biology and taxonomic classification.</title>
        <authorList>
            <person name="Goeker M."/>
        </authorList>
    </citation>
    <scope>NUCLEOTIDE SEQUENCE [LARGE SCALE GENOMIC DNA]</scope>
    <source>
        <strain evidence="1 2">DSM 100039</strain>
    </source>
</reference>
<comment type="caution">
    <text evidence="1">The sequence shown here is derived from an EMBL/GenBank/DDBJ whole genome shotgun (WGS) entry which is preliminary data.</text>
</comment>
<evidence type="ECO:0000313" key="1">
    <source>
        <dbReference type="EMBL" id="MBB6413749.1"/>
    </source>
</evidence>
<dbReference type="AlphaFoldDB" id="A0A841PUB4"/>